<keyword evidence="5" id="KW-1185">Reference proteome</keyword>
<gene>
    <name evidence="4" type="ORF">ACETAC_04100</name>
</gene>
<feature type="domain" description="Cas10/Cmr2 second palm" evidence="3">
    <location>
        <begin position="239"/>
        <end position="390"/>
    </location>
</feature>
<name>A0A975GBD0_9THEO</name>
<dbReference type="Pfam" id="PF22335">
    <property type="entry name" value="Cas10-Cmr2_palm2"/>
    <property type="match status" value="1"/>
</dbReference>
<dbReference type="Gene3D" id="3.30.70.270">
    <property type="match status" value="1"/>
</dbReference>
<dbReference type="Proteomes" id="UP000671913">
    <property type="component" value="Chromosome"/>
</dbReference>
<protein>
    <recommendedName>
        <fullName evidence="3">Cas10/Cmr2 second palm domain-containing protein</fullName>
    </recommendedName>
</protein>
<reference evidence="4" key="1">
    <citation type="submission" date="2020-08" db="EMBL/GenBank/DDBJ databases">
        <title>Genomic insights into the carbon and energy metabolism of the first obligate autotrophic acetogenic bacterium Aceticella autotrophica gen. nov., sp. nov.</title>
        <authorList>
            <person name="Toshchakov S.V."/>
            <person name="Elcheninov A.G."/>
            <person name="Kublanov I.V."/>
            <person name="Frolov E.N."/>
            <person name="Lebedinsky A.V."/>
        </authorList>
    </citation>
    <scope>NUCLEOTIDE SEQUENCE</scope>
    <source>
        <strain evidence="4">3443-3Ac</strain>
    </source>
</reference>
<organism evidence="4 5">
    <name type="scientific">Aceticella autotrophica</name>
    <dbReference type="NCBI Taxonomy" id="2755338"/>
    <lineage>
        <taxon>Bacteria</taxon>
        <taxon>Bacillati</taxon>
        <taxon>Bacillota</taxon>
        <taxon>Clostridia</taxon>
        <taxon>Thermoanaerobacterales</taxon>
        <taxon>Thermoanaerobacteraceae</taxon>
        <taxon>Aceticella</taxon>
    </lineage>
</organism>
<evidence type="ECO:0000259" key="3">
    <source>
        <dbReference type="Pfam" id="PF22335"/>
    </source>
</evidence>
<sequence length="521" mass="59977">MTLSAVLIDTVSIQEYIFSSNKLKENIGASYIVEKIYEEVLKEALNMTFNKKINMKEWKNNPNVTKINEPNEEFEIGYIGGGNALVLFKDKNKTIEFIKNYTKLLLIKVPGLKTAFGIIHDFGLDNFKNSMGNLHENLRENKNKYFLNVTLPKYGFTLDCPRTNESAENFEDPDRAESFNEQDAKIKYISSVAWTKLKFSDKAKNEMICKINKTKDILNDKYTLTNDIEKIGQQESKDYIAVVHIDGNKMGERFSKCESLIEYRNLSIGVRDVTENTFKKMIKVLIEEIEKNKAFDLKDGEFKLSKENGKTILPIRPIVLGGDDITFISDGRLGVWLAETFIKEFTKQSINNEHLSACGGISIVKTKYPFYRAYMVAEDLTDRAKQISRKENGSYIDFFISSSGWSGSLEDIFNKHLSTVNGKLHFGPYRVDSTNDEKAIDNLKNIIKEFKNIPKNKVMKLREILFEDKDKAKIFVDELKVKGIILPQINGMQYHHNLWQDEVTPYFDAIELKDFYPEGLL</sequence>
<dbReference type="GO" id="GO:0051607">
    <property type="term" value="P:defense response to virus"/>
    <property type="evidence" value="ECO:0007669"/>
    <property type="project" value="UniProtKB-KW"/>
</dbReference>
<dbReference type="EMBL" id="CP060096">
    <property type="protein sequence ID" value="QSZ28047.1"/>
    <property type="molecule type" value="Genomic_DNA"/>
</dbReference>
<dbReference type="RefSeq" id="WP_284680780.1">
    <property type="nucleotide sequence ID" value="NZ_CP060096.1"/>
</dbReference>
<evidence type="ECO:0000313" key="4">
    <source>
        <dbReference type="EMBL" id="QSZ28047.1"/>
    </source>
</evidence>
<dbReference type="InterPro" id="IPR054767">
    <property type="entry name" value="Cas10-Cmr2_palm2"/>
</dbReference>
<evidence type="ECO:0000256" key="2">
    <source>
        <dbReference type="ARBA" id="ARBA00023118"/>
    </source>
</evidence>
<dbReference type="KEGG" id="aaut:ACETAC_04100"/>
<proteinExistence type="predicted"/>
<dbReference type="AlphaFoldDB" id="A0A975GBD0"/>
<keyword evidence="1" id="KW-0547">Nucleotide-binding</keyword>
<dbReference type="GO" id="GO:0000166">
    <property type="term" value="F:nucleotide binding"/>
    <property type="evidence" value="ECO:0007669"/>
    <property type="project" value="UniProtKB-KW"/>
</dbReference>
<keyword evidence="2" id="KW-0051">Antiviral defense</keyword>
<accession>A0A975GBD0</accession>
<evidence type="ECO:0000313" key="5">
    <source>
        <dbReference type="Proteomes" id="UP000671913"/>
    </source>
</evidence>
<evidence type="ECO:0000256" key="1">
    <source>
        <dbReference type="ARBA" id="ARBA00022741"/>
    </source>
</evidence>
<dbReference type="InterPro" id="IPR043128">
    <property type="entry name" value="Rev_trsase/Diguanyl_cyclase"/>
</dbReference>